<proteinExistence type="predicted"/>
<keyword evidence="1" id="KW-0067">ATP-binding</keyword>
<dbReference type="Gene3D" id="3.30.420.10">
    <property type="entry name" value="Ribonuclease H-like superfamily/Ribonuclease H"/>
    <property type="match status" value="1"/>
</dbReference>
<dbReference type="GO" id="GO:0004386">
    <property type="term" value="F:helicase activity"/>
    <property type="evidence" value="ECO:0007669"/>
    <property type="project" value="UniProtKB-KW"/>
</dbReference>
<keyword evidence="1" id="KW-0347">Helicase</keyword>
<evidence type="ECO:0000313" key="1">
    <source>
        <dbReference type="EMBL" id="KKS87300.1"/>
    </source>
</evidence>
<name>A0A0G1CNG5_9BACT</name>
<dbReference type="GO" id="GO:0003676">
    <property type="term" value="F:nucleic acid binding"/>
    <property type="evidence" value="ECO:0007669"/>
    <property type="project" value="InterPro"/>
</dbReference>
<gene>
    <name evidence="1" type="ORF">UV61_C0002G0021</name>
</gene>
<dbReference type="InterPro" id="IPR012337">
    <property type="entry name" value="RNaseH-like_sf"/>
</dbReference>
<dbReference type="AlphaFoldDB" id="A0A0G1CNG5"/>
<comment type="caution">
    <text evidence="1">The sequence shown here is derived from an EMBL/GenBank/DDBJ whole genome shotgun (WGS) entry which is preliminary data.</text>
</comment>
<dbReference type="EMBL" id="LCFD01000002">
    <property type="protein sequence ID" value="KKS87300.1"/>
    <property type="molecule type" value="Genomic_DNA"/>
</dbReference>
<protein>
    <submittedName>
        <fullName evidence="1">DEAD/DEAH box helicase</fullName>
    </submittedName>
</protein>
<evidence type="ECO:0000313" key="2">
    <source>
        <dbReference type="Proteomes" id="UP000034050"/>
    </source>
</evidence>
<dbReference type="Proteomes" id="UP000034050">
    <property type="component" value="Unassembled WGS sequence"/>
</dbReference>
<sequence length="192" mass="21842">MAQPVVIDVETQLTFRDVGGYIPQKLKISVAGLFDYATNTYLTFTESELPKLFPYLEHASEVIGFNIVDFDLPALNPYYIGELARLPTIDLLKHIEKSLGFRIALDDLVRETLNAHKTGHGLLAIEYFKNQEWEKLKTYCLSDVKLTKELYEYGKTHGKVFYKAPAGRREISVNWGQPRASSSANVNLTLPW</sequence>
<keyword evidence="1" id="KW-0547">Nucleotide-binding</keyword>
<reference evidence="1 2" key="1">
    <citation type="journal article" date="2015" name="Nature">
        <title>rRNA introns, odd ribosomes, and small enigmatic genomes across a large radiation of phyla.</title>
        <authorList>
            <person name="Brown C.T."/>
            <person name="Hug L.A."/>
            <person name="Thomas B.C."/>
            <person name="Sharon I."/>
            <person name="Castelle C.J."/>
            <person name="Singh A."/>
            <person name="Wilkins M.J."/>
            <person name="Williams K.H."/>
            <person name="Banfield J.F."/>
        </authorList>
    </citation>
    <scope>NUCLEOTIDE SEQUENCE [LARGE SCALE GENOMIC DNA]</scope>
</reference>
<accession>A0A0G1CNG5</accession>
<keyword evidence="1" id="KW-0378">Hydrolase</keyword>
<dbReference type="STRING" id="1618446.UV61_C0002G0021"/>
<dbReference type="InterPro" id="IPR036397">
    <property type="entry name" value="RNaseH_sf"/>
</dbReference>
<dbReference type="SUPFAM" id="SSF53098">
    <property type="entry name" value="Ribonuclease H-like"/>
    <property type="match status" value="1"/>
</dbReference>
<organism evidence="1 2">
    <name type="scientific">Candidatus Gottesmanbacteria bacterium GW2011_GWB1_43_11</name>
    <dbReference type="NCBI Taxonomy" id="1618446"/>
    <lineage>
        <taxon>Bacteria</taxon>
        <taxon>Candidatus Gottesmaniibacteriota</taxon>
    </lineage>
</organism>